<dbReference type="RefSeq" id="WP_052467539.1">
    <property type="nucleotide sequence ID" value="NZ_AP014568.1"/>
</dbReference>
<organism evidence="2 3">
    <name type="scientific">Serpentinimonas raichei</name>
    <dbReference type="NCBI Taxonomy" id="1458425"/>
    <lineage>
        <taxon>Bacteria</taxon>
        <taxon>Pseudomonadati</taxon>
        <taxon>Pseudomonadota</taxon>
        <taxon>Betaproteobacteria</taxon>
        <taxon>Burkholderiales</taxon>
        <taxon>Comamonadaceae</taxon>
        <taxon>Serpentinimonas</taxon>
    </lineage>
</organism>
<evidence type="ECO:0000313" key="2">
    <source>
        <dbReference type="EMBL" id="BAO81678.1"/>
    </source>
</evidence>
<proteinExistence type="predicted"/>
<dbReference type="KEGG" id="cbaa:SRAA_1824"/>
<gene>
    <name evidence="2" type="ORF">SRAA_1824</name>
</gene>
<reference evidence="2 3" key="1">
    <citation type="journal article" date="2014" name="Nat. Commun.">
        <title>Physiological and genomic features of highly alkaliphilic hydrogen-utilizing Betaproteobacteria from a continental serpentinizing site.</title>
        <authorList>
            <person name="Suzuki S."/>
            <person name="Kuenen J.G."/>
            <person name="Schipper K."/>
            <person name="van der Velde S."/>
            <person name="Ishii S."/>
            <person name="Wu A."/>
            <person name="Sorokin D.Y."/>
            <person name="Tenney A."/>
            <person name="Meng X.Y."/>
            <person name="Morrill P.L."/>
            <person name="Kamagata Y."/>
            <person name="Muyzer G."/>
            <person name="Nealson K.H."/>
        </authorList>
    </citation>
    <scope>NUCLEOTIDE SEQUENCE [LARGE SCALE GENOMIC DNA]</scope>
    <source>
        <strain evidence="2 3">A1</strain>
    </source>
</reference>
<dbReference type="InterPro" id="IPR053136">
    <property type="entry name" value="UTP_pyrophosphatase-like"/>
</dbReference>
<evidence type="ECO:0000313" key="3">
    <source>
        <dbReference type="Proteomes" id="UP000067461"/>
    </source>
</evidence>
<dbReference type="CDD" id="cd07344">
    <property type="entry name" value="M48_yhfN_like"/>
    <property type="match status" value="1"/>
</dbReference>
<dbReference type="OrthoDB" id="9811177at2"/>
<dbReference type="AlphaFoldDB" id="A0A060NQ69"/>
<dbReference type="HOGENOM" id="CLU_065947_2_0_4"/>
<feature type="domain" description="YgjP-like metallopeptidase" evidence="1">
    <location>
        <begin position="57"/>
        <end position="272"/>
    </location>
</feature>
<accession>A0A060NQ69</accession>
<dbReference type="InterPro" id="IPR002725">
    <property type="entry name" value="YgjP-like_metallopeptidase"/>
</dbReference>
<protein>
    <submittedName>
        <fullName evidence="2">Predicted metal-dependent hydrolase</fullName>
    </submittedName>
</protein>
<dbReference type="PANTHER" id="PTHR30399:SF1">
    <property type="entry name" value="UTP PYROPHOSPHATASE"/>
    <property type="match status" value="1"/>
</dbReference>
<keyword evidence="2" id="KW-0378">Hydrolase</keyword>
<dbReference type="EMBL" id="AP014568">
    <property type="protein sequence ID" value="BAO81678.1"/>
    <property type="molecule type" value="Genomic_DNA"/>
</dbReference>
<dbReference type="PANTHER" id="PTHR30399">
    <property type="entry name" value="UNCHARACTERIZED PROTEIN YGJP"/>
    <property type="match status" value="1"/>
</dbReference>
<keyword evidence="3" id="KW-1185">Reference proteome</keyword>
<dbReference type="Proteomes" id="UP000067461">
    <property type="component" value="Chromosome"/>
</dbReference>
<dbReference type="Pfam" id="PF01863">
    <property type="entry name" value="YgjP-like"/>
    <property type="match status" value="1"/>
</dbReference>
<dbReference type="Gene3D" id="3.30.2010.10">
    <property type="entry name" value="Metalloproteases ('zincins'), catalytic domain"/>
    <property type="match status" value="1"/>
</dbReference>
<dbReference type="GO" id="GO:0016787">
    <property type="term" value="F:hydrolase activity"/>
    <property type="evidence" value="ECO:0007669"/>
    <property type="project" value="UniProtKB-KW"/>
</dbReference>
<name>A0A060NQ69_9BURK</name>
<sequence>MNLQLDRLVSPAPVAATPVKADQANQAAAPLRHPQANRECLLDGQPVGYRFERAQRKTLALRVCPQGLTVRAPSRLAQAEVERFLLSKARWILGKLQQVQAHTVPDQAPTPEQLAARWRTGATVDYLGQPLPLRLEPAADLASGSARLIEGGLQLALTPESAPERVRSAVYAWLQRSAYSLYVQRLQHFAPQLGVQWRSLKLSNAGTRWGSAKADGSLRLHWRLIQLEAHLIDYVVVHELAHLREMNHSPAFWQLVQGVLPDQLERRRALKQVQLASD</sequence>
<dbReference type="STRING" id="1458425.SRAA_1824"/>
<evidence type="ECO:0000259" key="1">
    <source>
        <dbReference type="Pfam" id="PF01863"/>
    </source>
</evidence>